<dbReference type="PROSITE" id="PS50102">
    <property type="entry name" value="RRM"/>
    <property type="match status" value="1"/>
</dbReference>
<evidence type="ECO:0000313" key="7">
    <source>
        <dbReference type="Proteomes" id="UP000700596"/>
    </source>
</evidence>
<evidence type="ECO:0000256" key="3">
    <source>
        <dbReference type="SAM" id="MobiDB-lite"/>
    </source>
</evidence>
<evidence type="ECO:0000256" key="4">
    <source>
        <dbReference type="SAM" id="Phobius"/>
    </source>
</evidence>
<keyword evidence="7" id="KW-1185">Reference proteome</keyword>
<name>A0A9P9E6U8_9PLEO</name>
<dbReference type="Gene3D" id="3.30.70.330">
    <property type="match status" value="1"/>
</dbReference>
<evidence type="ECO:0000256" key="1">
    <source>
        <dbReference type="ARBA" id="ARBA00022884"/>
    </source>
</evidence>
<dbReference type="SMART" id="SM00360">
    <property type="entry name" value="RRM"/>
    <property type="match status" value="1"/>
</dbReference>
<dbReference type="InterPro" id="IPR035979">
    <property type="entry name" value="RBD_domain_sf"/>
</dbReference>
<dbReference type="OrthoDB" id="277802at2759"/>
<feature type="compositionally biased region" description="Basic and acidic residues" evidence="3">
    <location>
        <begin position="140"/>
        <end position="157"/>
    </location>
</feature>
<dbReference type="SUPFAM" id="SSF54928">
    <property type="entry name" value="RNA-binding domain, RBD"/>
    <property type="match status" value="1"/>
</dbReference>
<accession>A0A9P9E6U8</accession>
<proteinExistence type="predicted"/>
<dbReference type="CDD" id="cd12246">
    <property type="entry name" value="RRM1_U1A_like"/>
    <property type="match status" value="1"/>
</dbReference>
<feature type="transmembrane region" description="Helical" evidence="4">
    <location>
        <begin position="34"/>
        <end position="50"/>
    </location>
</feature>
<dbReference type="Pfam" id="PF00076">
    <property type="entry name" value="RRM_1"/>
    <property type="match status" value="1"/>
</dbReference>
<protein>
    <recommendedName>
        <fullName evidence="5">RRM domain-containing protein</fullName>
    </recommendedName>
</protein>
<feature type="compositionally biased region" description="Acidic residues" evidence="3">
    <location>
        <begin position="158"/>
        <end position="176"/>
    </location>
</feature>
<dbReference type="InterPro" id="IPR000504">
    <property type="entry name" value="RRM_dom"/>
</dbReference>
<dbReference type="InterPro" id="IPR045164">
    <property type="entry name" value="RBM41/RNPC3"/>
</dbReference>
<feature type="region of interest" description="Disordered" evidence="3">
    <location>
        <begin position="113"/>
        <end position="176"/>
    </location>
</feature>
<sequence length="176" mass="19243">MTSGTVSNSNPPNKTLYCRNLPEKLPKDDLKRNLYMLFATYGVILDVIALKTTKMRGQAHIVFRDVDAATQAMRALHGFNFFGKDMQIAYAKGTSNTFAKLAGTFSINIPQADVSNSTEQRTTAQESVFGSAPAPTKAKPLNEPEDNTKGIKRGRDESEAEDEDDDGDAMDVSDSD</sequence>
<dbReference type="InterPro" id="IPR012677">
    <property type="entry name" value="Nucleotide-bd_a/b_plait_sf"/>
</dbReference>
<dbReference type="FunFam" id="3.30.70.330:FF:000572">
    <property type="entry name" value="U1 small nuclear ribonucleoprotein A"/>
    <property type="match status" value="1"/>
</dbReference>
<keyword evidence="4" id="KW-0812">Transmembrane</keyword>
<dbReference type="GO" id="GO:0097157">
    <property type="term" value="F:pre-mRNA intronic binding"/>
    <property type="evidence" value="ECO:0007669"/>
    <property type="project" value="TreeGrafter"/>
</dbReference>
<evidence type="ECO:0000256" key="2">
    <source>
        <dbReference type="PROSITE-ProRule" id="PRU00176"/>
    </source>
</evidence>
<keyword evidence="4" id="KW-0472">Membrane</keyword>
<gene>
    <name evidence="6" type="ORF">B0J11DRAFT_521820</name>
</gene>
<keyword evidence="4" id="KW-1133">Transmembrane helix</keyword>
<feature type="domain" description="RRM" evidence="5">
    <location>
        <begin position="14"/>
        <end position="93"/>
    </location>
</feature>
<dbReference type="PANTHER" id="PTHR16105">
    <property type="entry name" value="RNA-BINDING REGION-CONTAINING PROTEIN 3"/>
    <property type="match status" value="1"/>
</dbReference>
<comment type="caution">
    <text evidence="6">The sequence shown here is derived from an EMBL/GenBank/DDBJ whole genome shotgun (WGS) entry which is preliminary data.</text>
</comment>
<evidence type="ECO:0000313" key="6">
    <source>
        <dbReference type="EMBL" id="KAH7132490.1"/>
    </source>
</evidence>
<feature type="compositionally biased region" description="Polar residues" evidence="3">
    <location>
        <begin position="113"/>
        <end position="128"/>
    </location>
</feature>
<dbReference type="Proteomes" id="UP000700596">
    <property type="component" value="Unassembled WGS sequence"/>
</dbReference>
<dbReference type="AlphaFoldDB" id="A0A9P9E6U8"/>
<dbReference type="GO" id="GO:0030626">
    <property type="term" value="F:U12 snRNA binding"/>
    <property type="evidence" value="ECO:0007669"/>
    <property type="project" value="TreeGrafter"/>
</dbReference>
<evidence type="ECO:0000259" key="5">
    <source>
        <dbReference type="PROSITE" id="PS50102"/>
    </source>
</evidence>
<organism evidence="6 7">
    <name type="scientific">Dendryphion nanum</name>
    <dbReference type="NCBI Taxonomy" id="256645"/>
    <lineage>
        <taxon>Eukaryota</taxon>
        <taxon>Fungi</taxon>
        <taxon>Dikarya</taxon>
        <taxon>Ascomycota</taxon>
        <taxon>Pezizomycotina</taxon>
        <taxon>Dothideomycetes</taxon>
        <taxon>Pleosporomycetidae</taxon>
        <taxon>Pleosporales</taxon>
        <taxon>Torulaceae</taxon>
        <taxon>Dendryphion</taxon>
    </lineage>
</organism>
<dbReference type="PANTHER" id="PTHR16105:SF0">
    <property type="entry name" value="RNA-BINDING REGION-CONTAINING PROTEIN 3"/>
    <property type="match status" value="1"/>
</dbReference>
<dbReference type="GO" id="GO:0000398">
    <property type="term" value="P:mRNA splicing, via spliceosome"/>
    <property type="evidence" value="ECO:0007669"/>
    <property type="project" value="TreeGrafter"/>
</dbReference>
<reference evidence="6" key="1">
    <citation type="journal article" date="2021" name="Nat. Commun.">
        <title>Genetic determinants of endophytism in the Arabidopsis root mycobiome.</title>
        <authorList>
            <person name="Mesny F."/>
            <person name="Miyauchi S."/>
            <person name="Thiergart T."/>
            <person name="Pickel B."/>
            <person name="Atanasova L."/>
            <person name="Karlsson M."/>
            <person name="Huettel B."/>
            <person name="Barry K.W."/>
            <person name="Haridas S."/>
            <person name="Chen C."/>
            <person name="Bauer D."/>
            <person name="Andreopoulos W."/>
            <person name="Pangilinan J."/>
            <person name="LaButti K."/>
            <person name="Riley R."/>
            <person name="Lipzen A."/>
            <person name="Clum A."/>
            <person name="Drula E."/>
            <person name="Henrissat B."/>
            <person name="Kohler A."/>
            <person name="Grigoriev I.V."/>
            <person name="Martin F.M."/>
            <person name="Hacquard S."/>
        </authorList>
    </citation>
    <scope>NUCLEOTIDE SEQUENCE</scope>
    <source>
        <strain evidence="6">MPI-CAGE-CH-0243</strain>
    </source>
</reference>
<dbReference type="EMBL" id="JAGMWT010000003">
    <property type="protein sequence ID" value="KAH7132490.1"/>
    <property type="molecule type" value="Genomic_DNA"/>
</dbReference>
<keyword evidence="1 2" id="KW-0694">RNA-binding</keyword>